<dbReference type="Proteomes" id="UP000659047">
    <property type="component" value="Unassembled WGS sequence"/>
</dbReference>
<name>A0A8K0V1J0_9ENTR</name>
<feature type="transmembrane region" description="Helical" evidence="7">
    <location>
        <begin position="143"/>
        <end position="166"/>
    </location>
</feature>
<feature type="transmembrane region" description="Helical" evidence="7">
    <location>
        <begin position="114"/>
        <end position="131"/>
    </location>
</feature>
<evidence type="ECO:0000256" key="5">
    <source>
        <dbReference type="ARBA" id="ARBA00023136"/>
    </source>
</evidence>
<keyword evidence="5 7" id="KW-0472">Membrane</keyword>
<accession>A0A8K0V1J0</accession>
<feature type="transmembrane region" description="Helical" evidence="7">
    <location>
        <begin position="81"/>
        <end position="102"/>
    </location>
</feature>
<feature type="transmembrane region" description="Helical" evidence="7">
    <location>
        <begin position="215"/>
        <end position="236"/>
    </location>
</feature>
<feature type="transmembrane region" description="Helical" evidence="7">
    <location>
        <begin position="12"/>
        <end position="35"/>
    </location>
</feature>
<feature type="transmembrane region" description="Helical" evidence="7">
    <location>
        <begin position="297"/>
        <end position="316"/>
    </location>
</feature>
<evidence type="ECO:0000256" key="3">
    <source>
        <dbReference type="ARBA" id="ARBA00022692"/>
    </source>
</evidence>
<dbReference type="InterPro" id="IPR002797">
    <property type="entry name" value="Polysacc_synth"/>
</dbReference>
<dbReference type="Pfam" id="PF01943">
    <property type="entry name" value="Polysacc_synt"/>
    <property type="match status" value="1"/>
</dbReference>
<sequence>MFNINRTNKLFFVLGTGLSGIISILTLPILTWFYAVDIIGIYSIFTVTFILFSTLFSLALEQAVIREYYETENKTALISGAFCSGILAAIILSLSFAVFYQYISEFVFETHNGYGFILIILSALVYHWYRYQSLLLRMEGESFYFFILQISQKIFFLVITWVVFIFKKKLGWIDIVSIFIFSSILSSLISVVCMRKLKVTLYAGIKKSYKKKFKVYINYSLPLLFSCVIVWGMGAVDKYALKIYSNAYELGIYANAFRVASALVLLQQLISTIWIPTAMKWYTDGEPINKYERVASLVLFISAVSFFIICAASPLLHHLIHPDYWPSIKLIPIILLYPVFYILSEITGVGLYFNRKTKHTVFISFCTFIFCMLINAVLVKKFQSLGASVAIATSYFIFFFLRTIFSSIAWKYLLSIKDLFTLFLLVAGGIGIYREVISFTLIICIIITLFVLYYSLLKAVIKEGIK</sequence>
<feature type="transmembrane region" description="Helical" evidence="7">
    <location>
        <begin position="256"/>
        <end position="276"/>
    </location>
</feature>
<evidence type="ECO:0000256" key="1">
    <source>
        <dbReference type="ARBA" id="ARBA00004651"/>
    </source>
</evidence>
<gene>
    <name evidence="8" type="ORF">JJB97_07830</name>
</gene>
<feature type="transmembrane region" description="Helical" evidence="7">
    <location>
        <begin position="328"/>
        <end position="353"/>
    </location>
</feature>
<feature type="transmembrane region" description="Helical" evidence="7">
    <location>
        <begin position="412"/>
        <end position="433"/>
    </location>
</feature>
<dbReference type="RefSeq" id="WP_238713469.1">
    <property type="nucleotide sequence ID" value="NZ_JAEPBH010000016.1"/>
</dbReference>
<dbReference type="AlphaFoldDB" id="A0A8K0V1J0"/>
<dbReference type="EMBL" id="JAEPBH010000016">
    <property type="protein sequence ID" value="MBK4715238.1"/>
    <property type="molecule type" value="Genomic_DNA"/>
</dbReference>
<evidence type="ECO:0000256" key="2">
    <source>
        <dbReference type="ARBA" id="ARBA00022475"/>
    </source>
</evidence>
<dbReference type="PANTHER" id="PTHR30250">
    <property type="entry name" value="PST FAMILY PREDICTED COLANIC ACID TRANSPORTER"/>
    <property type="match status" value="1"/>
</dbReference>
<evidence type="ECO:0000256" key="6">
    <source>
        <dbReference type="ARBA" id="ARBA00049738"/>
    </source>
</evidence>
<feature type="transmembrane region" description="Helical" evidence="7">
    <location>
        <begin position="385"/>
        <end position="405"/>
    </location>
</feature>
<comment type="subcellular location">
    <subcellularLocation>
        <location evidence="1">Cell membrane</location>
        <topology evidence="1">Multi-pass membrane protein</topology>
    </subcellularLocation>
</comment>
<protein>
    <recommendedName>
        <fullName evidence="6">Putative O-antigen transporter</fullName>
    </recommendedName>
</protein>
<feature type="transmembrane region" description="Helical" evidence="7">
    <location>
        <begin position="360"/>
        <end position="379"/>
    </location>
</feature>
<keyword evidence="2" id="KW-1003">Cell membrane</keyword>
<feature type="transmembrane region" description="Helical" evidence="7">
    <location>
        <begin position="41"/>
        <end position="60"/>
    </location>
</feature>
<feature type="transmembrane region" description="Helical" evidence="7">
    <location>
        <begin position="172"/>
        <end position="194"/>
    </location>
</feature>
<organism evidence="8 9">
    <name type="scientific">Tenebrionibacter intestinalis</name>
    <dbReference type="NCBI Taxonomy" id="2799638"/>
    <lineage>
        <taxon>Bacteria</taxon>
        <taxon>Pseudomonadati</taxon>
        <taxon>Pseudomonadota</taxon>
        <taxon>Gammaproteobacteria</taxon>
        <taxon>Enterobacterales</taxon>
        <taxon>Enterobacteriaceae</taxon>
        <taxon>Tenebrionibacter/Tenebrionicola group</taxon>
        <taxon>Tenebrionibacter</taxon>
    </lineage>
</organism>
<dbReference type="PANTHER" id="PTHR30250:SF11">
    <property type="entry name" value="O-ANTIGEN TRANSPORTER-RELATED"/>
    <property type="match status" value="1"/>
</dbReference>
<feature type="transmembrane region" description="Helical" evidence="7">
    <location>
        <begin position="439"/>
        <end position="457"/>
    </location>
</feature>
<evidence type="ECO:0000313" key="8">
    <source>
        <dbReference type="EMBL" id="MBK4715238.1"/>
    </source>
</evidence>
<evidence type="ECO:0000256" key="4">
    <source>
        <dbReference type="ARBA" id="ARBA00022989"/>
    </source>
</evidence>
<keyword evidence="3 7" id="KW-0812">Transmembrane</keyword>
<evidence type="ECO:0000256" key="7">
    <source>
        <dbReference type="SAM" id="Phobius"/>
    </source>
</evidence>
<reference evidence="8" key="1">
    <citation type="submission" date="2021-01" db="EMBL/GenBank/DDBJ databases">
        <title>Intestinitalea alba gen. nov., sp. nov., a novel genus of the family Enterobacteriaceae, isolated from the gut of the plastic-eating mealworm Tenebrio molitor L.</title>
        <authorList>
            <person name="Yang Y."/>
        </authorList>
    </citation>
    <scope>NUCLEOTIDE SEQUENCE</scope>
    <source>
        <strain evidence="8">BIT-L3</strain>
    </source>
</reference>
<keyword evidence="4 7" id="KW-1133">Transmembrane helix</keyword>
<dbReference type="GO" id="GO:0005886">
    <property type="term" value="C:plasma membrane"/>
    <property type="evidence" value="ECO:0007669"/>
    <property type="project" value="UniProtKB-SubCell"/>
</dbReference>
<proteinExistence type="predicted"/>
<evidence type="ECO:0000313" key="9">
    <source>
        <dbReference type="Proteomes" id="UP000659047"/>
    </source>
</evidence>
<keyword evidence="9" id="KW-1185">Reference proteome</keyword>
<dbReference type="InterPro" id="IPR050833">
    <property type="entry name" value="Poly_Biosynth_Transport"/>
</dbReference>
<comment type="caution">
    <text evidence="8">The sequence shown here is derived from an EMBL/GenBank/DDBJ whole genome shotgun (WGS) entry which is preliminary data.</text>
</comment>